<dbReference type="EMBL" id="BK015285">
    <property type="protein sequence ID" value="DAD99480.1"/>
    <property type="molecule type" value="Genomic_DNA"/>
</dbReference>
<proteinExistence type="predicted"/>
<accession>A0A8S5NZ62</accession>
<name>A0A8S5NZ62_9CAUD</name>
<evidence type="ECO:0000313" key="1">
    <source>
        <dbReference type="EMBL" id="DAD99480.1"/>
    </source>
</evidence>
<protein>
    <submittedName>
        <fullName evidence="1">Uncharacterized protein</fullName>
    </submittedName>
</protein>
<reference evidence="1" key="1">
    <citation type="journal article" date="2021" name="Proc. Natl. Acad. Sci. U.S.A.">
        <title>A Catalog of Tens of Thousands of Viruses from Human Metagenomes Reveals Hidden Associations with Chronic Diseases.</title>
        <authorList>
            <person name="Tisza M.J."/>
            <person name="Buck C.B."/>
        </authorList>
    </citation>
    <scope>NUCLEOTIDE SEQUENCE</scope>
    <source>
        <strain evidence="1">CtNU74</strain>
    </source>
</reference>
<sequence length="94" mass="11353">MLKKIYNALFSMKQEISDIRNDTKNLLKMVDRDRKAIRNYGEVILDQGKIATDIFYADGEECCRELRICLSPQEWSDLEKQFFYQELKRYFDKK</sequence>
<organism evidence="1">
    <name type="scientific">Siphoviridae sp. ctNU74</name>
    <dbReference type="NCBI Taxonomy" id="2825471"/>
    <lineage>
        <taxon>Viruses</taxon>
        <taxon>Duplodnaviria</taxon>
        <taxon>Heunggongvirae</taxon>
        <taxon>Uroviricota</taxon>
        <taxon>Caudoviricetes</taxon>
    </lineage>
</organism>